<protein>
    <submittedName>
        <fullName evidence="2">Surface-adhesin E family protein</fullName>
    </submittedName>
</protein>
<gene>
    <name evidence="2" type="ORF">ACFO5W_10565</name>
</gene>
<dbReference type="Pfam" id="PF16747">
    <property type="entry name" value="Adhesin_E"/>
    <property type="match status" value="1"/>
</dbReference>
<organism evidence="2 3">
    <name type="scientific">Dyella halodurans</name>
    <dbReference type="NCBI Taxonomy" id="1920171"/>
    <lineage>
        <taxon>Bacteria</taxon>
        <taxon>Pseudomonadati</taxon>
        <taxon>Pseudomonadota</taxon>
        <taxon>Gammaproteobacteria</taxon>
        <taxon>Lysobacterales</taxon>
        <taxon>Rhodanobacteraceae</taxon>
        <taxon>Dyella</taxon>
    </lineage>
</organism>
<evidence type="ECO:0000259" key="1">
    <source>
        <dbReference type="Pfam" id="PF16747"/>
    </source>
</evidence>
<feature type="domain" description="Surface-adhesin protein E-like" evidence="1">
    <location>
        <begin position="32"/>
        <end position="103"/>
    </location>
</feature>
<evidence type="ECO:0000313" key="3">
    <source>
        <dbReference type="Proteomes" id="UP001595961"/>
    </source>
</evidence>
<sequence length="112" mass="11940">MTSLWTYDARTVLENGKATGLLMTVSMESKDVPGHSGIAYNKEVARLQVDCKQHTASVLENSYLDSTGVNGGSVVQSGSYTEKRPVVIVPESMLDKGIDALCQAPNAALKHG</sequence>
<dbReference type="RefSeq" id="WP_266148972.1">
    <property type="nucleotide sequence ID" value="NZ_CP064028.1"/>
</dbReference>
<comment type="caution">
    <text evidence="2">The sequence shown here is derived from an EMBL/GenBank/DDBJ whole genome shotgun (WGS) entry which is preliminary data.</text>
</comment>
<dbReference type="EMBL" id="JBHSGA010000017">
    <property type="protein sequence ID" value="MFC4527072.1"/>
    <property type="molecule type" value="Genomic_DNA"/>
</dbReference>
<accession>A0ABV9C296</accession>
<keyword evidence="3" id="KW-1185">Reference proteome</keyword>
<proteinExistence type="predicted"/>
<dbReference type="Proteomes" id="UP001595961">
    <property type="component" value="Unassembled WGS sequence"/>
</dbReference>
<dbReference type="InterPro" id="IPR031939">
    <property type="entry name" value="Adhesin_E-like"/>
</dbReference>
<reference evidence="3" key="1">
    <citation type="journal article" date="2019" name="Int. J. Syst. Evol. Microbiol.">
        <title>The Global Catalogue of Microorganisms (GCM) 10K type strain sequencing project: providing services to taxonomists for standard genome sequencing and annotation.</title>
        <authorList>
            <consortium name="The Broad Institute Genomics Platform"/>
            <consortium name="The Broad Institute Genome Sequencing Center for Infectious Disease"/>
            <person name="Wu L."/>
            <person name="Ma J."/>
        </authorList>
    </citation>
    <scope>NUCLEOTIDE SEQUENCE [LARGE SCALE GENOMIC DNA]</scope>
    <source>
        <strain evidence="3">CCM 4481</strain>
    </source>
</reference>
<evidence type="ECO:0000313" key="2">
    <source>
        <dbReference type="EMBL" id="MFC4527072.1"/>
    </source>
</evidence>
<name>A0ABV9C296_9GAMM</name>